<dbReference type="Proteomes" id="UP000647491">
    <property type="component" value="Unassembled WGS sequence"/>
</dbReference>
<accession>A0ABR7NS36</accession>
<gene>
    <name evidence="2" type="ORF">H8708_06800</name>
</gene>
<organism evidence="2 3">
    <name type="scientific">Enterocloster hominis</name>
    <name type="common">ex Liu et al. 2021</name>
    <dbReference type="NCBI Taxonomy" id="2763663"/>
    <lineage>
        <taxon>Bacteria</taxon>
        <taxon>Bacillati</taxon>
        <taxon>Bacillota</taxon>
        <taxon>Clostridia</taxon>
        <taxon>Lachnospirales</taxon>
        <taxon>Lachnospiraceae</taxon>
        <taxon>Enterocloster</taxon>
    </lineage>
</organism>
<keyword evidence="1" id="KW-0472">Membrane</keyword>
<reference evidence="2 3" key="1">
    <citation type="submission" date="2020-08" db="EMBL/GenBank/DDBJ databases">
        <title>Genome public.</title>
        <authorList>
            <person name="Liu C."/>
            <person name="Sun Q."/>
        </authorList>
    </citation>
    <scope>NUCLEOTIDE SEQUENCE [LARGE SCALE GENOMIC DNA]</scope>
    <source>
        <strain evidence="2 3">BX10</strain>
    </source>
</reference>
<feature type="transmembrane region" description="Helical" evidence="1">
    <location>
        <begin position="51"/>
        <end position="70"/>
    </location>
</feature>
<protein>
    <submittedName>
        <fullName evidence="2">DUF2752 domain-containing protein</fullName>
    </submittedName>
</protein>
<dbReference type="RefSeq" id="WP_262427369.1">
    <property type="nucleotide sequence ID" value="NZ_JACRTJ010000014.1"/>
</dbReference>
<dbReference type="Pfam" id="PF10825">
    <property type="entry name" value="DUF2752"/>
    <property type="match status" value="1"/>
</dbReference>
<evidence type="ECO:0000256" key="1">
    <source>
        <dbReference type="SAM" id="Phobius"/>
    </source>
</evidence>
<keyword evidence="1" id="KW-0812">Transmembrane</keyword>
<feature type="transmembrane region" description="Helical" evidence="1">
    <location>
        <begin position="77"/>
        <end position="99"/>
    </location>
</feature>
<proteinExistence type="predicted"/>
<dbReference type="EMBL" id="JACRTJ010000014">
    <property type="protein sequence ID" value="MBC8598939.1"/>
    <property type="molecule type" value="Genomic_DNA"/>
</dbReference>
<comment type="caution">
    <text evidence="2">The sequence shown here is derived from an EMBL/GenBank/DDBJ whole genome shotgun (WGS) entry which is preliminary data.</text>
</comment>
<name>A0ABR7NS36_9FIRM</name>
<keyword evidence="3" id="KW-1185">Reference proteome</keyword>
<keyword evidence="1" id="KW-1133">Transmembrane helix</keyword>
<evidence type="ECO:0000313" key="2">
    <source>
        <dbReference type="EMBL" id="MBC8598939.1"/>
    </source>
</evidence>
<sequence>MEHLIWILREGRIPCLFHELTGFYCPGCGGTRAVLALLAGHPVLSFLYHPLVPYCALVALVFAVSYAIYWKTKDPRFRLYLSDTYVHVGLGIIVVNFLVKNYLLAAKGIDILEQLPGW</sequence>
<dbReference type="InterPro" id="IPR021215">
    <property type="entry name" value="DUF2752"/>
</dbReference>
<evidence type="ECO:0000313" key="3">
    <source>
        <dbReference type="Proteomes" id="UP000647491"/>
    </source>
</evidence>